<accession>A0A286GQD2</accession>
<gene>
    <name evidence="1" type="ORF">SAMN06269250_5909</name>
</gene>
<proteinExistence type="predicted"/>
<protein>
    <submittedName>
        <fullName evidence="1">Uncharacterized protein</fullName>
    </submittedName>
</protein>
<organism evidence="1 2">
    <name type="scientific">Spirosoma fluviale</name>
    <dbReference type="NCBI Taxonomy" id="1597977"/>
    <lineage>
        <taxon>Bacteria</taxon>
        <taxon>Pseudomonadati</taxon>
        <taxon>Bacteroidota</taxon>
        <taxon>Cytophagia</taxon>
        <taxon>Cytophagales</taxon>
        <taxon>Cytophagaceae</taxon>
        <taxon>Spirosoma</taxon>
    </lineage>
</organism>
<evidence type="ECO:0000313" key="2">
    <source>
        <dbReference type="Proteomes" id="UP000219452"/>
    </source>
</evidence>
<name>A0A286GQD2_9BACT</name>
<keyword evidence="2" id="KW-1185">Reference proteome</keyword>
<sequence length="184" mass="20286">MLMLQKRVAVGLFALLLCHTLASAIVGIGGWWQAENDLSERLLVYRSVDSIVEFQIPLHDKTDGTAIARTTEDGFRYRGHYYTVVSLDVQNDRLLIAGLEAPNRSFWQEDLLAFLNDHLTASTDTGHKASQLLKLLLKEYSPGSSVALQVLPGIGAESIRIPDVSFAFSTRSAPIHSPPPQWAA</sequence>
<dbReference type="EMBL" id="OCNH01000007">
    <property type="protein sequence ID" value="SOD97755.1"/>
    <property type="molecule type" value="Genomic_DNA"/>
</dbReference>
<reference evidence="2" key="1">
    <citation type="submission" date="2017-09" db="EMBL/GenBank/DDBJ databases">
        <authorList>
            <person name="Varghese N."/>
            <person name="Submissions S."/>
        </authorList>
    </citation>
    <scope>NUCLEOTIDE SEQUENCE [LARGE SCALE GENOMIC DNA]</scope>
    <source>
        <strain evidence="2">DSM 29961</strain>
    </source>
</reference>
<dbReference type="AlphaFoldDB" id="A0A286GQD2"/>
<evidence type="ECO:0000313" key="1">
    <source>
        <dbReference type="EMBL" id="SOD97755.1"/>
    </source>
</evidence>
<dbReference type="Proteomes" id="UP000219452">
    <property type="component" value="Unassembled WGS sequence"/>
</dbReference>